<evidence type="ECO:0000313" key="2">
    <source>
        <dbReference type="EMBL" id="ELA09007.1"/>
    </source>
</evidence>
<dbReference type="GO" id="GO:0016829">
    <property type="term" value="F:lyase activity"/>
    <property type="evidence" value="ECO:0007669"/>
    <property type="project" value="UniProtKB-KW"/>
</dbReference>
<dbReference type="GO" id="GO:0008483">
    <property type="term" value="F:transaminase activity"/>
    <property type="evidence" value="ECO:0007669"/>
    <property type="project" value="UniProtKB-KW"/>
</dbReference>
<dbReference type="InterPro" id="IPR050571">
    <property type="entry name" value="Class-IV_PLP-Dep_Aminotrnsfr"/>
</dbReference>
<name>L2F7K2_9GAMM</name>
<dbReference type="Gene3D" id="3.30.470.10">
    <property type="match status" value="1"/>
</dbReference>
<dbReference type="Gene3D" id="3.20.10.10">
    <property type="entry name" value="D-amino Acid Aminotransferase, subunit A, domain 2"/>
    <property type="match status" value="1"/>
</dbReference>
<dbReference type="Pfam" id="PF01063">
    <property type="entry name" value="Aminotran_4"/>
    <property type="match status" value="1"/>
</dbReference>
<dbReference type="PATRIC" id="fig|1230338.3.peg.290"/>
<keyword evidence="3" id="KW-1185">Reference proteome</keyword>
<dbReference type="InterPro" id="IPR043132">
    <property type="entry name" value="BCAT-like_C"/>
</dbReference>
<evidence type="ECO:0000256" key="1">
    <source>
        <dbReference type="ARBA" id="ARBA00009320"/>
    </source>
</evidence>
<dbReference type="PANTHER" id="PTHR42743">
    <property type="entry name" value="AMINO-ACID AMINOTRANSFERASE"/>
    <property type="match status" value="1"/>
</dbReference>
<keyword evidence="2" id="KW-0808">Transferase</keyword>
<dbReference type="InterPro" id="IPR036038">
    <property type="entry name" value="Aminotransferase-like"/>
</dbReference>
<dbReference type="PANTHER" id="PTHR42743:SF13">
    <property type="entry name" value="P-LOOP CONTAINING NUCLEOSIDE TRIPHOSPHATE HYDROLASE PROTEIN"/>
    <property type="match status" value="1"/>
</dbReference>
<dbReference type="GO" id="GO:0046394">
    <property type="term" value="P:carboxylic acid biosynthetic process"/>
    <property type="evidence" value="ECO:0007669"/>
    <property type="project" value="UniProtKB-ARBA"/>
</dbReference>
<organism evidence="2 3">
    <name type="scientific">Moraxella macacae 0408225</name>
    <dbReference type="NCBI Taxonomy" id="1230338"/>
    <lineage>
        <taxon>Bacteria</taxon>
        <taxon>Pseudomonadati</taxon>
        <taxon>Pseudomonadota</taxon>
        <taxon>Gammaproteobacteria</taxon>
        <taxon>Moraxellales</taxon>
        <taxon>Moraxellaceae</taxon>
        <taxon>Moraxella</taxon>
    </lineage>
</organism>
<comment type="caution">
    <text evidence="2">The sequence shown here is derived from an EMBL/GenBank/DDBJ whole genome shotgun (WGS) entry which is preliminary data.</text>
</comment>
<sequence>MMQQNTCIWYDLTEDLAIEKPLTAIDINERVIAYGDGFFSTMAVVNGKINWLNYHQKRCEISASHLKLTLNLTAVVNRLCDVANQIQQGVLKLIVCRQNQSVHGYGFSNSHVHVWLKVMPSDTPIGKNDQVLTIQPPAFGCCLLQQIPVLPPNLAGLKLLNTQAQVLACAELMTYQQHQPNLIDGLVKDAFGNWIEGTFCNVFYQLNDDNQWFTPPVNRSGVNGVMRQVLMDKCCQNQQAVQERFLQDVDFKDLSALFFCNAVRGVIPIERLYFKHDLMGESLGDALVLQPRLPTFNQKAIPTKKPIKPNLTKI</sequence>
<comment type="similarity">
    <text evidence="1">Belongs to the class-IV pyridoxal-phosphate-dependent aminotransferase family.</text>
</comment>
<dbReference type="AlphaFoldDB" id="L2F7K2"/>
<gene>
    <name evidence="2" type="ORF">MOMA_01320</name>
</gene>
<keyword evidence="2" id="KW-0032">Aminotransferase</keyword>
<proteinExistence type="inferred from homology"/>
<accession>L2F7K2</accession>
<dbReference type="SUPFAM" id="SSF56752">
    <property type="entry name" value="D-aminoacid aminotransferase-like PLP-dependent enzymes"/>
    <property type="match status" value="1"/>
</dbReference>
<protein>
    <submittedName>
        <fullName evidence="2">Branched-chain amino acid aminotransferase/4-amino-4-deoxychorismate lyase-like protein</fullName>
    </submittedName>
</protein>
<dbReference type="OrthoDB" id="9805628at2"/>
<dbReference type="STRING" id="1230338.MOMA_01320"/>
<dbReference type="InterPro" id="IPR001544">
    <property type="entry name" value="Aminotrans_IV"/>
</dbReference>
<dbReference type="Proteomes" id="UP000023795">
    <property type="component" value="Unassembled WGS sequence"/>
</dbReference>
<dbReference type="EMBL" id="ANIN01000001">
    <property type="protein sequence ID" value="ELA09007.1"/>
    <property type="molecule type" value="Genomic_DNA"/>
</dbReference>
<evidence type="ECO:0000313" key="3">
    <source>
        <dbReference type="Proteomes" id="UP000023795"/>
    </source>
</evidence>
<keyword evidence="2" id="KW-0456">Lyase</keyword>
<reference evidence="2 3" key="1">
    <citation type="journal article" date="2013" name="Genome Announc.">
        <title>Genome Sequence of Moraxella macacae 0408225, a Novel Bacterial Species Isolated from a Cynomolgus Macaque with Epistaxis.</title>
        <authorList>
            <person name="Ladner J.T."/>
            <person name="Whitehouse C.A."/>
            <person name="Koroleva G.I."/>
            <person name="Palacios G.F."/>
        </authorList>
    </citation>
    <scope>NUCLEOTIDE SEQUENCE [LARGE SCALE GENOMIC DNA]</scope>
    <source>
        <strain evidence="2 3">0408225</strain>
    </source>
</reference>
<dbReference type="InterPro" id="IPR043131">
    <property type="entry name" value="BCAT-like_N"/>
</dbReference>
<dbReference type="eggNOG" id="COG0115">
    <property type="taxonomic scope" value="Bacteria"/>
</dbReference>
<dbReference type="RefSeq" id="WP_009501409.1">
    <property type="nucleotide sequence ID" value="NZ_ANIN01000001.1"/>
</dbReference>